<sequence>MDELRDIQNIEILPYMWADHNPLQIIWKDQICKRNGWTLNPQILKEKEYIQKIREKLGVFFKFNKKQDTLLKTLWDTMKAYLRGVSIAYLANKNKEKWKKQNILIKIIKSLEDRLTKTTGDEQIRNYLAQCKHEINILDQEELVKKLQYIKQNHFEYANKPGRWLAYKLKKENQKRNIDQLEYNNGVLETDLKKKKTIIREYFEIYIIKT</sequence>
<evidence type="ECO:0000313" key="1">
    <source>
        <dbReference type="EMBL" id="LAA69305.1"/>
    </source>
</evidence>
<reference evidence="1" key="1">
    <citation type="submission" date="2017-07" db="EMBL/GenBank/DDBJ databases">
        <authorList>
            <person name="Mikheyev A."/>
            <person name="Grau M."/>
        </authorList>
    </citation>
    <scope>NUCLEOTIDE SEQUENCE</scope>
    <source>
        <tissue evidence="1">Venom_gland</tissue>
    </source>
</reference>
<protein>
    <submittedName>
        <fullName evidence="1">Uncharacterized protein</fullName>
    </submittedName>
</protein>
<proteinExistence type="predicted"/>
<organism evidence="1">
    <name type="scientific">Micrurus lemniscatus lemniscatus</name>
    <dbReference type="NCBI Taxonomy" id="129467"/>
    <lineage>
        <taxon>Eukaryota</taxon>
        <taxon>Metazoa</taxon>
        <taxon>Chordata</taxon>
        <taxon>Craniata</taxon>
        <taxon>Vertebrata</taxon>
        <taxon>Euteleostomi</taxon>
        <taxon>Lepidosauria</taxon>
        <taxon>Squamata</taxon>
        <taxon>Bifurcata</taxon>
        <taxon>Unidentata</taxon>
        <taxon>Episquamata</taxon>
        <taxon>Toxicofera</taxon>
        <taxon>Serpentes</taxon>
        <taxon>Colubroidea</taxon>
        <taxon>Elapidae</taxon>
        <taxon>Elapinae</taxon>
        <taxon>Micrurus</taxon>
    </lineage>
</organism>
<dbReference type="AlphaFoldDB" id="A0A2D4HBF5"/>
<accession>A0A2D4HBF5</accession>
<name>A0A2D4HBF5_MICLE</name>
<reference evidence="1" key="2">
    <citation type="submission" date="2017-11" db="EMBL/GenBank/DDBJ databases">
        <title>Coralsnake Venomics: Analyses of Venom Gland Transcriptomes and Proteomes of Six Brazilian Taxa.</title>
        <authorList>
            <person name="Aird S.D."/>
            <person name="Jorge da Silva N."/>
            <person name="Qiu L."/>
            <person name="Villar-Briones A."/>
            <person name="Aparecida-Saddi V."/>
            <person name="Campos-Telles M.P."/>
            <person name="Grau M."/>
            <person name="Mikheyev A.S."/>
        </authorList>
    </citation>
    <scope>NUCLEOTIDE SEQUENCE</scope>
    <source>
        <tissue evidence="1">Venom_gland</tissue>
    </source>
</reference>
<dbReference type="EMBL" id="IACK01015586">
    <property type="protein sequence ID" value="LAA69305.1"/>
    <property type="molecule type" value="Transcribed_RNA"/>
</dbReference>